<evidence type="ECO:0000256" key="1">
    <source>
        <dbReference type="SAM" id="SignalP"/>
    </source>
</evidence>
<dbReference type="EMBL" id="GIIL01007326">
    <property type="protein sequence ID" value="NOV51052.1"/>
    <property type="molecule type" value="Transcribed_RNA"/>
</dbReference>
<name>A0A6M2DXV1_XENCH</name>
<accession>A0A6M2DXV1</accession>
<dbReference type="AlphaFoldDB" id="A0A6M2DXV1"/>
<sequence length="68" mass="7655">MIFLFSCCFSVSSFGTTLPSLESGPWLSTKRKWYYGSHSTALSSFHPRGCGHGLHLIMLAFSVFKCFR</sequence>
<feature type="signal peptide" evidence="1">
    <location>
        <begin position="1"/>
        <end position="15"/>
    </location>
</feature>
<evidence type="ECO:0000313" key="2">
    <source>
        <dbReference type="EMBL" id="NOV51052.1"/>
    </source>
</evidence>
<feature type="chain" id="PRO_5026854755" evidence="1">
    <location>
        <begin position="16"/>
        <end position="68"/>
    </location>
</feature>
<keyword evidence="1" id="KW-0732">Signal</keyword>
<reference evidence="2" key="1">
    <citation type="submission" date="2020-03" db="EMBL/GenBank/DDBJ databases">
        <title>Transcriptomic Profiling of the Digestive Tract of the Rat Flea, Xenopsylla cheopis, Following Blood Feeding and Infection with Yersinia pestis.</title>
        <authorList>
            <person name="Bland D.M."/>
            <person name="Martens C.A."/>
            <person name="Virtaneva K."/>
            <person name="Kanakabandi K."/>
            <person name="Long D."/>
            <person name="Rosenke R."/>
            <person name="Saturday G.A."/>
            <person name="Hoyt F.H."/>
            <person name="Bruno D.P."/>
            <person name="Ribeiro J.M.C."/>
            <person name="Hinnebusch J."/>
        </authorList>
    </citation>
    <scope>NUCLEOTIDE SEQUENCE</scope>
</reference>
<organism evidence="2">
    <name type="scientific">Xenopsylla cheopis</name>
    <name type="common">Oriental rat flea</name>
    <name type="synonym">Pulex cheopis</name>
    <dbReference type="NCBI Taxonomy" id="163159"/>
    <lineage>
        <taxon>Eukaryota</taxon>
        <taxon>Metazoa</taxon>
        <taxon>Ecdysozoa</taxon>
        <taxon>Arthropoda</taxon>
        <taxon>Hexapoda</taxon>
        <taxon>Insecta</taxon>
        <taxon>Pterygota</taxon>
        <taxon>Neoptera</taxon>
        <taxon>Endopterygota</taxon>
        <taxon>Siphonaptera</taxon>
        <taxon>Pulicidae</taxon>
        <taxon>Xenopsyllinae</taxon>
        <taxon>Xenopsylla</taxon>
    </lineage>
</organism>
<proteinExistence type="predicted"/>
<protein>
    <submittedName>
        <fullName evidence="2">Putative secreted protein</fullName>
    </submittedName>
</protein>